<dbReference type="Gene3D" id="3.40.50.300">
    <property type="entry name" value="P-loop containing nucleotide triphosphate hydrolases"/>
    <property type="match status" value="1"/>
</dbReference>
<dbReference type="AlphaFoldDB" id="A0A943HIC8"/>
<dbReference type="PANTHER" id="PTHR30121:SF6">
    <property type="entry name" value="SLR6007 PROTEIN"/>
    <property type="match status" value="1"/>
</dbReference>
<gene>
    <name evidence="2" type="ORF">KHY36_10265</name>
</gene>
<protein>
    <submittedName>
        <fullName evidence="2">Conjugal transfer protein TraE</fullName>
    </submittedName>
</protein>
<sequence length="791" mass="89797">MIRPDTKLSPADRRRVEKAIRRAKKEGKIARTAQQTIPYEEMYQDGICHIQNQLYSKSVCCEDINYKEASDDEKAVLFELYCKLVNYFGSSVGFELSVICYPADMEEYRKLLAIKAQGDQHDVIRKEYSDMLVRQVSKSRYERRICLTYTIEADTIKQARSRLSQIEGDVINRFRALNVETKPMDGYERLSVFHKCLHLEEPRKFRFNWDSLNQTGLSSKDYIAPSSFFFKDGRYFRTGATFGAVSFLQIRATKIYDTLLDDLLNLEGSQIVSIHAKALDQNAALKMVKRKLSDLDKAKIDEQKRAVRSGFDMDILPPDLVTFGKEAQKLLEALQSQDEKMFLVTILISHAAANRQKLENLIYSANGIANTHNCDLIRLDYQQEQGFMSALPIGINQVEIQRGLTTSGTAIFLPFRACEVFQPGGVYYGLNATTNRMILADRKTLKCPNGIVLGTPGSGKSFSCKREATDVYLHTADDLIFLDPEHEYSSLAEQLDGQIIRLAPDSDDYINPLDVDLATDTGENPLLMKADFIMSFCELILSASQGGLKPIEKSVIDRCIPKIYREYIKDPRPENMPILGDLYRCLREQEENQAQELATALELYVTGSLSYLNHRTNVNINNRVVCFDISGLGQNLKKPGMLTVQNNIWQRTTVNRYAGKTTRIFLDEFHLLLKEPQTAAYTAEIYKRFRKWNGIPTALTQNVKDLLDSPEIENILENSDFILMLNQAASDRQILAQRLGISPQELTHITNSGAGEGLLFFGDKIIPFVDKFPTNTRLYKVMTTKPADLAA</sequence>
<evidence type="ECO:0000313" key="3">
    <source>
        <dbReference type="Proteomes" id="UP000759273"/>
    </source>
</evidence>
<accession>A0A943HIC8</accession>
<comment type="caution">
    <text evidence="2">The sequence shown here is derived from an EMBL/GenBank/DDBJ whole genome shotgun (WGS) entry which is preliminary data.</text>
</comment>
<dbReference type="Gene3D" id="1.10.8.730">
    <property type="match status" value="1"/>
</dbReference>
<dbReference type="PANTHER" id="PTHR30121">
    <property type="entry name" value="UNCHARACTERIZED PROTEIN YJGR-RELATED"/>
    <property type="match status" value="1"/>
</dbReference>
<dbReference type="Pfam" id="PF19044">
    <property type="entry name" value="P-loop_TraG"/>
    <property type="match status" value="1"/>
</dbReference>
<dbReference type="EMBL" id="JAGZGG010000025">
    <property type="protein sequence ID" value="MBS5332898.1"/>
    <property type="molecule type" value="Genomic_DNA"/>
</dbReference>
<proteinExistence type="predicted"/>
<dbReference type="NCBIfam" id="NF045971">
    <property type="entry name" value="conju_CD1110"/>
    <property type="match status" value="1"/>
</dbReference>
<organism evidence="2 3">
    <name type="scientific">Subdoligranulum variabile</name>
    <dbReference type="NCBI Taxonomy" id="214851"/>
    <lineage>
        <taxon>Bacteria</taxon>
        <taxon>Bacillati</taxon>
        <taxon>Bacillota</taxon>
        <taxon>Clostridia</taxon>
        <taxon>Eubacteriales</taxon>
        <taxon>Oscillospiraceae</taxon>
        <taxon>Subdoligranulum</taxon>
    </lineage>
</organism>
<evidence type="ECO:0000259" key="1">
    <source>
        <dbReference type="Pfam" id="PF19044"/>
    </source>
</evidence>
<reference evidence="2" key="1">
    <citation type="submission" date="2021-02" db="EMBL/GenBank/DDBJ databases">
        <title>Infant gut strain persistence is associated with maternal origin, phylogeny, and functional potential including surface adhesion and iron acquisition.</title>
        <authorList>
            <person name="Lou Y.C."/>
        </authorList>
    </citation>
    <scope>NUCLEOTIDE SEQUENCE</scope>
    <source>
        <strain evidence="2">L3_101_000M1_dasL3_101_000M1_concoct_87</strain>
    </source>
</reference>
<feature type="domain" description="TraG P-loop" evidence="1">
    <location>
        <begin position="446"/>
        <end position="745"/>
    </location>
</feature>
<dbReference type="Proteomes" id="UP000759273">
    <property type="component" value="Unassembled WGS sequence"/>
</dbReference>
<dbReference type="InterPro" id="IPR051162">
    <property type="entry name" value="T4SS_component"/>
</dbReference>
<dbReference type="InterPro" id="IPR027417">
    <property type="entry name" value="P-loop_NTPase"/>
</dbReference>
<dbReference type="SUPFAM" id="SSF52540">
    <property type="entry name" value="P-loop containing nucleoside triphosphate hydrolases"/>
    <property type="match status" value="1"/>
</dbReference>
<name>A0A943HIC8_9FIRM</name>
<evidence type="ECO:0000313" key="2">
    <source>
        <dbReference type="EMBL" id="MBS5332898.1"/>
    </source>
</evidence>
<dbReference type="InterPro" id="IPR043964">
    <property type="entry name" value="P-loop_TraG"/>
</dbReference>